<gene>
    <name evidence="1" type="ORF">AT575_01445</name>
</gene>
<dbReference type="InterPro" id="IPR010133">
    <property type="entry name" value="Bacteriocin_signal_seq"/>
</dbReference>
<name>A0A2N8LE95_9STRE</name>
<keyword evidence="2" id="KW-1185">Reference proteome</keyword>
<evidence type="ECO:0000313" key="2">
    <source>
        <dbReference type="Proteomes" id="UP000235963"/>
    </source>
</evidence>
<dbReference type="Proteomes" id="UP000235963">
    <property type="component" value="Unassembled WGS sequence"/>
</dbReference>
<dbReference type="OrthoDB" id="2223765at2"/>
<protein>
    <submittedName>
        <fullName evidence="1">Bacteriocin leader domain-containing protein</fullName>
    </submittedName>
</protein>
<dbReference type="AlphaFoldDB" id="A0A2N8LE95"/>
<accession>A0A2N8LE95</accession>
<proteinExistence type="predicted"/>
<evidence type="ECO:0000313" key="1">
    <source>
        <dbReference type="EMBL" id="PND48482.1"/>
    </source>
</evidence>
<dbReference type="NCBIfam" id="TIGR01847">
    <property type="entry name" value="bacteriocin_sig"/>
    <property type="match status" value="1"/>
</dbReference>
<organism evidence="1 2">
    <name type="scientific">Streptococcus penaeicida</name>
    <dbReference type="NCBI Taxonomy" id="1765960"/>
    <lineage>
        <taxon>Bacteria</taxon>
        <taxon>Bacillati</taxon>
        <taxon>Bacillota</taxon>
        <taxon>Bacilli</taxon>
        <taxon>Lactobacillales</taxon>
        <taxon>Streptococcaceae</taxon>
        <taxon>Streptococcus</taxon>
    </lineage>
</organism>
<reference evidence="1 2" key="1">
    <citation type="submission" date="2015-12" db="EMBL/GenBank/DDBJ databases">
        <title>Streptococcus penaeicida sp. nov.</title>
        <authorList>
            <person name="Gomez-Gil B."/>
            <person name="Morales-Covarrubias M."/>
        </authorList>
    </citation>
    <scope>NUCLEOTIDE SEQUENCE [LARGE SCALE GENOMIC DNA]</scope>
    <source>
        <strain evidence="1 2">CAIM 1838</strain>
    </source>
</reference>
<dbReference type="EMBL" id="LOCM01000006">
    <property type="protein sequence ID" value="PND48482.1"/>
    <property type="molecule type" value="Genomic_DNA"/>
</dbReference>
<dbReference type="RefSeq" id="WP_102776837.1">
    <property type="nucleotide sequence ID" value="NZ_CBCSGP010000001.1"/>
</dbReference>
<sequence>MQFSKFKKMNEKDLSVIIGGGNIGAALQGLFGGFTNSPSLEQLNGVKLPKPRSCSPYGTGGTPNAC</sequence>
<comment type="caution">
    <text evidence="1">The sequence shown here is derived from an EMBL/GenBank/DDBJ whole genome shotgun (WGS) entry which is preliminary data.</text>
</comment>